<gene>
    <name evidence="1" type="ordered locus">MTR_6g007783</name>
</gene>
<dbReference type="Proteomes" id="UP000002051">
    <property type="component" value="Chromosome 6"/>
</dbReference>
<accession>A0A072U6D1</accession>
<evidence type="ECO:0000313" key="2">
    <source>
        <dbReference type="EnsemblPlants" id="KEH24901"/>
    </source>
</evidence>
<evidence type="ECO:0000313" key="1">
    <source>
        <dbReference type="EMBL" id="KEH24901.1"/>
    </source>
</evidence>
<protein>
    <submittedName>
        <fullName evidence="1 2">Uncharacterized protein</fullName>
    </submittedName>
</protein>
<dbReference type="EMBL" id="CM001222">
    <property type="protein sequence ID" value="KEH24901.1"/>
    <property type="molecule type" value="Genomic_DNA"/>
</dbReference>
<name>A0A072U6D1_MEDTR</name>
<organism evidence="1 3">
    <name type="scientific">Medicago truncatula</name>
    <name type="common">Barrel medic</name>
    <name type="synonym">Medicago tribuloides</name>
    <dbReference type="NCBI Taxonomy" id="3880"/>
    <lineage>
        <taxon>Eukaryota</taxon>
        <taxon>Viridiplantae</taxon>
        <taxon>Streptophyta</taxon>
        <taxon>Embryophyta</taxon>
        <taxon>Tracheophyta</taxon>
        <taxon>Spermatophyta</taxon>
        <taxon>Magnoliopsida</taxon>
        <taxon>eudicotyledons</taxon>
        <taxon>Gunneridae</taxon>
        <taxon>Pentapetalae</taxon>
        <taxon>rosids</taxon>
        <taxon>fabids</taxon>
        <taxon>Fabales</taxon>
        <taxon>Fabaceae</taxon>
        <taxon>Papilionoideae</taxon>
        <taxon>50 kb inversion clade</taxon>
        <taxon>NPAAA clade</taxon>
        <taxon>Hologalegina</taxon>
        <taxon>IRL clade</taxon>
        <taxon>Trifolieae</taxon>
        <taxon>Medicago</taxon>
    </lineage>
</organism>
<reference evidence="1 3" key="2">
    <citation type="journal article" date="2014" name="BMC Genomics">
        <title>An improved genome release (version Mt4.0) for the model legume Medicago truncatula.</title>
        <authorList>
            <person name="Tang H."/>
            <person name="Krishnakumar V."/>
            <person name="Bidwell S."/>
            <person name="Rosen B."/>
            <person name="Chan A."/>
            <person name="Zhou S."/>
            <person name="Gentzbittel L."/>
            <person name="Childs K.L."/>
            <person name="Yandell M."/>
            <person name="Gundlach H."/>
            <person name="Mayer K.F."/>
            <person name="Schwartz D.C."/>
            <person name="Town C.D."/>
        </authorList>
    </citation>
    <scope>GENOME REANNOTATION</scope>
    <source>
        <strain evidence="1">A17</strain>
        <strain evidence="2 3">cv. Jemalong A17</strain>
    </source>
</reference>
<dbReference type="AlphaFoldDB" id="A0A072U6D1"/>
<evidence type="ECO:0000313" key="3">
    <source>
        <dbReference type="Proteomes" id="UP000002051"/>
    </source>
</evidence>
<reference evidence="2" key="3">
    <citation type="submission" date="2015-04" db="UniProtKB">
        <authorList>
            <consortium name="EnsemblPlants"/>
        </authorList>
    </citation>
    <scope>IDENTIFICATION</scope>
    <source>
        <strain evidence="2">cv. Jemalong A17</strain>
    </source>
</reference>
<dbReference type="EnsemblPlants" id="KEH24901">
    <property type="protein sequence ID" value="KEH24901"/>
    <property type="gene ID" value="MTR_6g007783"/>
</dbReference>
<reference evidence="1 3" key="1">
    <citation type="journal article" date="2011" name="Nature">
        <title>The Medicago genome provides insight into the evolution of rhizobial symbioses.</title>
        <authorList>
            <person name="Young N.D."/>
            <person name="Debelle F."/>
            <person name="Oldroyd G.E."/>
            <person name="Geurts R."/>
            <person name="Cannon S.B."/>
            <person name="Udvardi M.K."/>
            <person name="Benedito V.A."/>
            <person name="Mayer K.F."/>
            <person name="Gouzy J."/>
            <person name="Schoof H."/>
            <person name="Van de Peer Y."/>
            <person name="Proost S."/>
            <person name="Cook D.R."/>
            <person name="Meyers B.C."/>
            <person name="Spannagl M."/>
            <person name="Cheung F."/>
            <person name="De Mita S."/>
            <person name="Krishnakumar V."/>
            <person name="Gundlach H."/>
            <person name="Zhou S."/>
            <person name="Mudge J."/>
            <person name="Bharti A.K."/>
            <person name="Murray J.D."/>
            <person name="Naoumkina M.A."/>
            <person name="Rosen B."/>
            <person name="Silverstein K.A."/>
            <person name="Tang H."/>
            <person name="Rombauts S."/>
            <person name="Zhao P.X."/>
            <person name="Zhou P."/>
            <person name="Barbe V."/>
            <person name="Bardou P."/>
            <person name="Bechner M."/>
            <person name="Bellec A."/>
            <person name="Berger A."/>
            <person name="Berges H."/>
            <person name="Bidwell S."/>
            <person name="Bisseling T."/>
            <person name="Choisne N."/>
            <person name="Couloux A."/>
            <person name="Denny R."/>
            <person name="Deshpande S."/>
            <person name="Dai X."/>
            <person name="Doyle J.J."/>
            <person name="Dudez A.M."/>
            <person name="Farmer A.D."/>
            <person name="Fouteau S."/>
            <person name="Franken C."/>
            <person name="Gibelin C."/>
            <person name="Gish J."/>
            <person name="Goldstein S."/>
            <person name="Gonzalez A.J."/>
            <person name="Green P.J."/>
            <person name="Hallab A."/>
            <person name="Hartog M."/>
            <person name="Hua A."/>
            <person name="Humphray S.J."/>
            <person name="Jeong D.H."/>
            <person name="Jing Y."/>
            <person name="Jocker A."/>
            <person name="Kenton S.M."/>
            <person name="Kim D.J."/>
            <person name="Klee K."/>
            <person name="Lai H."/>
            <person name="Lang C."/>
            <person name="Lin S."/>
            <person name="Macmil S.L."/>
            <person name="Magdelenat G."/>
            <person name="Matthews L."/>
            <person name="McCorrison J."/>
            <person name="Monaghan E.L."/>
            <person name="Mun J.H."/>
            <person name="Najar F.Z."/>
            <person name="Nicholson C."/>
            <person name="Noirot C."/>
            <person name="O'Bleness M."/>
            <person name="Paule C.R."/>
            <person name="Poulain J."/>
            <person name="Prion F."/>
            <person name="Qin B."/>
            <person name="Qu C."/>
            <person name="Retzel E.F."/>
            <person name="Riddle C."/>
            <person name="Sallet E."/>
            <person name="Samain S."/>
            <person name="Samson N."/>
            <person name="Sanders I."/>
            <person name="Saurat O."/>
            <person name="Scarpelli C."/>
            <person name="Schiex T."/>
            <person name="Segurens B."/>
            <person name="Severin A.J."/>
            <person name="Sherrier D.J."/>
            <person name="Shi R."/>
            <person name="Sims S."/>
            <person name="Singer S.R."/>
            <person name="Sinharoy S."/>
            <person name="Sterck L."/>
            <person name="Viollet A."/>
            <person name="Wang B.B."/>
            <person name="Wang K."/>
            <person name="Wang M."/>
            <person name="Wang X."/>
            <person name="Warfsmann J."/>
            <person name="Weissenbach J."/>
            <person name="White D.D."/>
            <person name="White J.D."/>
            <person name="Wiley G.B."/>
            <person name="Wincker P."/>
            <person name="Xing Y."/>
            <person name="Yang L."/>
            <person name="Yao Z."/>
            <person name="Ying F."/>
            <person name="Zhai J."/>
            <person name="Zhou L."/>
            <person name="Zuber A."/>
            <person name="Denarie J."/>
            <person name="Dixon R.A."/>
            <person name="May G.D."/>
            <person name="Schwartz D.C."/>
            <person name="Rogers J."/>
            <person name="Quetier F."/>
            <person name="Town C.D."/>
            <person name="Roe B.A."/>
        </authorList>
    </citation>
    <scope>NUCLEOTIDE SEQUENCE [LARGE SCALE GENOMIC DNA]</scope>
    <source>
        <strain evidence="1">A17</strain>
        <strain evidence="2 3">cv. Jemalong A17</strain>
    </source>
</reference>
<dbReference type="HOGENOM" id="CLU_1689356_0_0_1"/>
<keyword evidence="3" id="KW-1185">Reference proteome</keyword>
<proteinExistence type="predicted"/>
<sequence length="156" mass="18180">MRKNQRTWLYCKPRTYKHPNNKQIPLLVHQQRLLYKPSVLAQNGGATRAIESQMSRTRFKQYDNETNMTFITGYRENCVWKEHIDANAGILSRLLFQLDIYTGKTKLICKRLSVRSDLHKTTTSEDLITLRPISSTSSSITHSFPNFSDIFHKSCI</sequence>